<dbReference type="RefSeq" id="WP_214394020.1">
    <property type="nucleotide sequence ID" value="NZ_JAFLWW010000020.1"/>
</dbReference>
<dbReference type="NCBIfam" id="NF004815">
    <property type="entry name" value="PRK06169.1"/>
    <property type="match status" value="1"/>
</dbReference>
<dbReference type="InterPro" id="IPR036928">
    <property type="entry name" value="AS_sf"/>
</dbReference>
<dbReference type="Proteomes" id="UP001138921">
    <property type="component" value="Unassembled WGS sequence"/>
</dbReference>
<accession>A0A9X1AJA9</accession>
<evidence type="ECO:0000313" key="4">
    <source>
        <dbReference type="Proteomes" id="UP001138921"/>
    </source>
</evidence>
<feature type="domain" description="Amidase" evidence="2">
    <location>
        <begin position="32"/>
        <end position="451"/>
    </location>
</feature>
<reference evidence="3" key="2">
    <citation type="submission" date="2021-03" db="EMBL/GenBank/DDBJ databases">
        <authorList>
            <person name="Artuso I."/>
            <person name="Turrini P."/>
            <person name="Pirolo M."/>
            <person name="Lugli G.A."/>
            <person name="Ventura M."/>
            <person name="Visca P."/>
        </authorList>
    </citation>
    <scope>NUCLEOTIDE SEQUENCE</scope>
    <source>
        <strain evidence="3">LMG 26462</strain>
    </source>
</reference>
<sequence length="478" mass="51459">MKSHSPVPTSLDELTACECLELYRRRQVSPVEVVDNCLSRIDANNPTLNAFCVVDHQEAMSVARASEGRWMKGEPAGVLDGIPATIKDLTLTRGWPTRRGSLSGSADGPWTDDAPVTARIREASGIILGKTTTPEFGWKGVTDSPLYGISRNPWNPDLTPGGSSGGAGVAAALNLGFLHQGSDGGGSIRIPASFTGTFGFKPTFGIVPQWPASAMTTLSHLGPMTRTVADAILMMNVIARKDARDGYAGPAYPGLQVDPLKTLKGLRGGYSRDLGYVKVAHDIQRVTDKAVDQLRTLGAEVVEVNPGFANPVETFTTFWFAGAARILSRMDDRQRQLLDPGFLEGAERGLTIRLAEFQEAEAVRFELSALMAKFHEDYDLLVTPTMPVAPFAVGRDRPDDSFKGWVDWTPFTYPFNLTQQPAASLPSGLDDHGLPVGLQLIGARYCDTTVLKAAYAIEGGLGHLSLPSNRFAAVEVSE</sequence>
<name>A0A9X1AJA9_9HYPH</name>
<dbReference type="Gene3D" id="3.90.1300.10">
    <property type="entry name" value="Amidase signature (AS) domain"/>
    <property type="match status" value="1"/>
</dbReference>
<dbReference type="AlphaFoldDB" id="A0A9X1AJA9"/>
<protein>
    <submittedName>
        <fullName evidence="3">Amidase</fullName>
        <ecNumber evidence="3">3.5.1.4</ecNumber>
    </submittedName>
</protein>
<proteinExistence type="inferred from homology"/>
<reference evidence="3" key="1">
    <citation type="journal article" date="2021" name="Microorganisms">
        <title>Phylogenomic Reconstruction and Metabolic Potential of the Genus Aminobacter.</title>
        <authorList>
            <person name="Artuso I."/>
            <person name="Turrini P."/>
            <person name="Pirolo M."/>
            <person name="Lugli G.A."/>
            <person name="Ventura M."/>
            <person name="Visca P."/>
        </authorList>
    </citation>
    <scope>NUCLEOTIDE SEQUENCE</scope>
    <source>
        <strain evidence="3">LMG 26462</strain>
    </source>
</reference>
<dbReference type="Pfam" id="PF01425">
    <property type="entry name" value="Amidase"/>
    <property type="match status" value="1"/>
</dbReference>
<dbReference type="SUPFAM" id="SSF75304">
    <property type="entry name" value="Amidase signature (AS) enzymes"/>
    <property type="match status" value="1"/>
</dbReference>
<keyword evidence="4" id="KW-1185">Reference proteome</keyword>
<keyword evidence="3" id="KW-0378">Hydrolase</keyword>
<dbReference type="InterPro" id="IPR023631">
    <property type="entry name" value="Amidase_dom"/>
</dbReference>
<dbReference type="EC" id="3.5.1.4" evidence="3"/>
<evidence type="ECO:0000313" key="3">
    <source>
        <dbReference type="EMBL" id="MBT1160236.1"/>
    </source>
</evidence>
<dbReference type="InterPro" id="IPR000120">
    <property type="entry name" value="Amidase"/>
</dbReference>
<evidence type="ECO:0000259" key="2">
    <source>
        <dbReference type="Pfam" id="PF01425"/>
    </source>
</evidence>
<comment type="caution">
    <text evidence="3">The sequence shown here is derived from an EMBL/GenBank/DDBJ whole genome shotgun (WGS) entry which is preliminary data.</text>
</comment>
<dbReference type="PANTHER" id="PTHR11895:SF7">
    <property type="entry name" value="GLUTAMYL-TRNA(GLN) AMIDOTRANSFERASE SUBUNIT A, MITOCHONDRIAL"/>
    <property type="match status" value="1"/>
</dbReference>
<organism evidence="3 4">
    <name type="scientific">Aminobacter anthyllidis</name>
    <dbReference type="NCBI Taxonomy" id="1035067"/>
    <lineage>
        <taxon>Bacteria</taxon>
        <taxon>Pseudomonadati</taxon>
        <taxon>Pseudomonadota</taxon>
        <taxon>Alphaproteobacteria</taxon>
        <taxon>Hyphomicrobiales</taxon>
        <taxon>Phyllobacteriaceae</taxon>
        <taxon>Aminobacter</taxon>
    </lineage>
</organism>
<evidence type="ECO:0000256" key="1">
    <source>
        <dbReference type="ARBA" id="ARBA00009199"/>
    </source>
</evidence>
<dbReference type="EMBL" id="JAFLWW010000020">
    <property type="protein sequence ID" value="MBT1160236.1"/>
    <property type="molecule type" value="Genomic_DNA"/>
</dbReference>
<comment type="similarity">
    <text evidence="1">Belongs to the amidase family.</text>
</comment>
<gene>
    <name evidence="3" type="ORF">J1C56_32435</name>
</gene>
<dbReference type="GO" id="GO:0004040">
    <property type="term" value="F:amidase activity"/>
    <property type="evidence" value="ECO:0007669"/>
    <property type="project" value="UniProtKB-EC"/>
</dbReference>
<dbReference type="PANTHER" id="PTHR11895">
    <property type="entry name" value="TRANSAMIDASE"/>
    <property type="match status" value="1"/>
</dbReference>